<gene>
    <name evidence="1" type="ORF">QAD02_007139</name>
</gene>
<proteinExistence type="predicted"/>
<organism evidence="1 2">
    <name type="scientific">Eretmocerus hayati</name>
    <dbReference type="NCBI Taxonomy" id="131215"/>
    <lineage>
        <taxon>Eukaryota</taxon>
        <taxon>Metazoa</taxon>
        <taxon>Ecdysozoa</taxon>
        <taxon>Arthropoda</taxon>
        <taxon>Hexapoda</taxon>
        <taxon>Insecta</taxon>
        <taxon>Pterygota</taxon>
        <taxon>Neoptera</taxon>
        <taxon>Endopterygota</taxon>
        <taxon>Hymenoptera</taxon>
        <taxon>Apocrita</taxon>
        <taxon>Proctotrupomorpha</taxon>
        <taxon>Chalcidoidea</taxon>
        <taxon>Aphelinidae</taxon>
        <taxon>Aphelininae</taxon>
        <taxon>Eretmocerus</taxon>
    </lineage>
</organism>
<protein>
    <submittedName>
        <fullName evidence="1">Uncharacterized protein</fullName>
    </submittedName>
</protein>
<accession>A0ACC2N2V0</accession>
<dbReference type="EMBL" id="CM056744">
    <property type="protein sequence ID" value="KAJ8665477.1"/>
    <property type="molecule type" value="Genomic_DNA"/>
</dbReference>
<reference evidence="1" key="1">
    <citation type="submission" date="2023-04" db="EMBL/GenBank/DDBJ databases">
        <title>A chromosome-level genome assembly of the parasitoid wasp Eretmocerus hayati.</title>
        <authorList>
            <person name="Zhong Y."/>
            <person name="Liu S."/>
            <person name="Liu Y."/>
        </authorList>
    </citation>
    <scope>NUCLEOTIDE SEQUENCE</scope>
    <source>
        <strain evidence="1">ZJU_SS_LIU_2023</strain>
    </source>
</reference>
<dbReference type="Proteomes" id="UP001239111">
    <property type="component" value="Chromosome 4"/>
</dbReference>
<evidence type="ECO:0000313" key="1">
    <source>
        <dbReference type="EMBL" id="KAJ8665477.1"/>
    </source>
</evidence>
<keyword evidence="2" id="KW-1185">Reference proteome</keyword>
<name>A0ACC2N2V0_9HYME</name>
<evidence type="ECO:0000313" key="2">
    <source>
        <dbReference type="Proteomes" id="UP001239111"/>
    </source>
</evidence>
<sequence length="225" mass="23763">MTDNSEENQTQPKVDTPAYQQISNDPLSQQQPAIPEQQYHQVACTGQQQTQTESPQQSLELSAAQALAALSIDNTERPNPEYLNNLVHITVLPESTITAPALVTTTPVCATAGLPSFSSSALSNNTMNTTVTTATMTPIVATTQGAVAQITSSALTATTSSATPSPNPRCPSCINPGADIISRDNLHPNDHTTDVVPSLESVHIMVESVCHTYIGGGKPRAPYNI</sequence>
<comment type="caution">
    <text evidence="1">The sequence shown here is derived from an EMBL/GenBank/DDBJ whole genome shotgun (WGS) entry which is preliminary data.</text>
</comment>